<gene>
    <name evidence="4" type="ORF">Phou_086130</name>
</gene>
<organism evidence="4 5">
    <name type="scientific">Phytohabitans houttuyneae</name>
    <dbReference type="NCBI Taxonomy" id="1076126"/>
    <lineage>
        <taxon>Bacteria</taxon>
        <taxon>Bacillati</taxon>
        <taxon>Actinomycetota</taxon>
        <taxon>Actinomycetes</taxon>
        <taxon>Micromonosporales</taxon>
        <taxon>Micromonosporaceae</taxon>
    </lineage>
</organism>
<evidence type="ECO:0000259" key="3">
    <source>
        <dbReference type="Pfam" id="PF22124"/>
    </source>
</evidence>
<dbReference type="GO" id="GO:0005975">
    <property type="term" value="P:carbohydrate metabolic process"/>
    <property type="evidence" value="ECO:0007669"/>
    <property type="project" value="InterPro"/>
</dbReference>
<feature type="compositionally biased region" description="Low complexity" evidence="1">
    <location>
        <begin position="596"/>
        <end position="614"/>
    </location>
</feature>
<name>A0A6V8KGR8_9ACTN</name>
<protein>
    <recommendedName>
        <fullName evidence="6">Glycosyl hydrolase family 95 N-terminal domain-containing protein</fullName>
    </recommendedName>
</protein>
<feature type="region of interest" description="Disordered" evidence="1">
    <location>
        <begin position="93"/>
        <end position="112"/>
    </location>
</feature>
<evidence type="ECO:0000259" key="2">
    <source>
        <dbReference type="Pfam" id="PF14498"/>
    </source>
</evidence>
<dbReference type="AlphaFoldDB" id="A0A6V8KGR8"/>
<dbReference type="PANTHER" id="PTHR31084">
    <property type="entry name" value="ALPHA-L-FUCOSIDASE 2"/>
    <property type="match status" value="1"/>
</dbReference>
<dbReference type="SUPFAM" id="SSF48208">
    <property type="entry name" value="Six-hairpin glycosidases"/>
    <property type="match status" value="1"/>
</dbReference>
<dbReference type="Gene3D" id="2.70.98.50">
    <property type="entry name" value="putative glycoside hydrolase family protein from bacillus halodurans"/>
    <property type="match status" value="1"/>
</dbReference>
<proteinExistence type="predicted"/>
<feature type="region of interest" description="Disordered" evidence="1">
    <location>
        <begin position="594"/>
        <end position="626"/>
    </location>
</feature>
<dbReference type="InterPro" id="IPR008928">
    <property type="entry name" value="6-hairpin_glycosidase_sf"/>
</dbReference>
<dbReference type="Pfam" id="PF22124">
    <property type="entry name" value="Glyco_hydro_95_cat"/>
    <property type="match status" value="1"/>
</dbReference>
<evidence type="ECO:0008006" key="6">
    <source>
        <dbReference type="Google" id="ProtNLM"/>
    </source>
</evidence>
<evidence type="ECO:0000313" key="5">
    <source>
        <dbReference type="Proteomes" id="UP000482800"/>
    </source>
</evidence>
<dbReference type="EMBL" id="BLPF01000003">
    <property type="protein sequence ID" value="GFJ84433.1"/>
    <property type="molecule type" value="Genomic_DNA"/>
</dbReference>
<evidence type="ECO:0000313" key="4">
    <source>
        <dbReference type="EMBL" id="GFJ84433.1"/>
    </source>
</evidence>
<dbReference type="InterPro" id="IPR027414">
    <property type="entry name" value="GH95_N_dom"/>
</dbReference>
<sequence>MYRPRHGHPPPPLARRWLAVAAGAALIAGTLAVVPGLHPAAAAANPALALWYDEPATDWETQSLPIGNGALGASVFGGVQTERLQYNEKTLWNGGPGDGQYHNGNWTSPRPTAIDDVQAQLDRDQRMAPSTVASRLGGPRAGFGAYQNFGDAYLDMTGTPGAVNGYRRELDIAEATARVGYEHGGVTYRREYIASHPRNAIVARLTASQAGRVSFVLRHTSPHAGAALTVSGDRITVRGTLPNNGIVYESQFRVITDGGTRTSGGDRITVAGANSATIVFSAGTNYAQAYPSYRGADPHARVTAAVDAAAAQSWDALWAQHVADYKGLFDRVSLDIGQQMPDIPTDNLRSAYTGGSGAADRALEALFFQYGRYLLIASSRAGSLPANLQGVWNNSTSPPWAADYHVNINLQMNYWPAEITNLGETTAPLFDFVDGLRPPGRVTAQSMFGAPGWVVHNETTPFGYTGVHDWPTSFWFPEAAAWLCQHLYDHYRFSGDTAFLRDRAYPAMREVADFWVASLHTDPRDGRLVVSPSYSPENGDFTAGASMSQQIVWELLSNTVAASATLGLDATARAQWQSTLDRLDPGLRIGSWGSCRSGRATGTTPATPTGTSRTCSACTPAGRSPR</sequence>
<accession>A0A6V8KGR8</accession>
<feature type="domain" description="Glycosyl hydrolase family 95 N-terminal" evidence="2">
    <location>
        <begin position="50"/>
        <end position="288"/>
    </location>
</feature>
<keyword evidence="5" id="KW-1185">Reference proteome</keyword>
<dbReference type="GO" id="GO:0004560">
    <property type="term" value="F:alpha-L-fucosidase activity"/>
    <property type="evidence" value="ECO:0007669"/>
    <property type="project" value="TreeGrafter"/>
</dbReference>
<dbReference type="Proteomes" id="UP000482800">
    <property type="component" value="Unassembled WGS sequence"/>
</dbReference>
<reference evidence="4 5" key="1">
    <citation type="submission" date="2020-03" db="EMBL/GenBank/DDBJ databases">
        <title>Whole genome shotgun sequence of Phytohabitans houttuyneae NBRC 108639.</title>
        <authorList>
            <person name="Komaki H."/>
            <person name="Tamura T."/>
        </authorList>
    </citation>
    <scope>NUCLEOTIDE SEQUENCE [LARGE SCALE GENOMIC DNA]</scope>
    <source>
        <strain evidence="4 5">NBRC 108639</strain>
    </source>
</reference>
<dbReference type="Pfam" id="PF14498">
    <property type="entry name" value="Glyco_hyd_65N_2"/>
    <property type="match status" value="1"/>
</dbReference>
<dbReference type="InterPro" id="IPR054363">
    <property type="entry name" value="GH95_cat"/>
</dbReference>
<dbReference type="PANTHER" id="PTHR31084:SF0">
    <property type="entry name" value="ALPHA-L-FUCOSIDASE 2"/>
    <property type="match status" value="1"/>
</dbReference>
<evidence type="ECO:0000256" key="1">
    <source>
        <dbReference type="SAM" id="MobiDB-lite"/>
    </source>
</evidence>
<reference evidence="4 5" key="2">
    <citation type="submission" date="2020-03" db="EMBL/GenBank/DDBJ databases">
        <authorList>
            <person name="Ichikawa N."/>
            <person name="Kimura A."/>
            <person name="Kitahashi Y."/>
            <person name="Uohara A."/>
        </authorList>
    </citation>
    <scope>NUCLEOTIDE SEQUENCE [LARGE SCALE GENOMIC DNA]</scope>
    <source>
        <strain evidence="4 5">NBRC 108639</strain>
    </source>
</reference>
<feature type="domain" description="Glycosyl hydrolase family 95 catalytic" evidence="3">
    <location>
        <begin position="313"/>
        <end position="594"/>
    </location>
</feature>
<comment type="caution">
    <text evidence="4">The sequence shown here is derived from an EMBL/GenBank/DDBJ whole genome shotgun (WGS) entry which is preliminary data.</text>
</comment>